<dbReference type="PRINTS" id="PR00834">
    <property type="entry name" value="PROTEASES2C"/>
</dbReference>
<dbReference type="Gene3D" id="2.40.10.120">
    <property type="match status" value="1"/>
</dbReference>
<name>V6DKL2_9BACT</name>
<organism evidence="5 6">
    <name type="scientific">Candidatus Babela massiliensis</name>
    <dbReference type="NCBI Taxonomy" id="673862"/>
    <lineage>
        <taxon>Bacteria</taxon>
        <taxon>Candidatus Babelota</taxon>
        <taxon>Candidatus Babeliae</taxon>
        <taxon>Candidatus Babeliales</taxon>
        <taxon>Candidatus Babeliaceae</taxon>
        <taxon>Candidatus Babela</taxon>
    </lineage>
</organism>
<gene>
    <name evidence="5" type="primary">htrA</name>
    <name evidence="5" type="ORF">BABL1_gene_757</name>
</gene>
<dbReference type="InterPro" id="IPR009003">
    <property type="entry name" value="Peptidase_S1_PA"/>
</dbReference>
<dbReference type="InterPro" id="IPR036034">
    <property type="entry name" value="PDZ_sf"/>
</dbReference>
<keyword evidence="1 5" id="KW-0645">Protease</keyword>
<evidence type="ECO:0000256" key="1">
    <source>
        <dbReference type="ARBA" id="ARBA00022670"/>
    </source>
</evidence>
<dbReference type="Pfam" id="PF17815">
    <property type="entry name" value="PDZ_3"/>
    <property type="match status" value="1"/>
</dbReference>
<dbReference type="SUPFAM" id="SSF50156">
    <property type="entry name" value="PDZ domain-like"/>
    <property type="match status" value="2"/>
</dbReference>
<accession>V6DKL2</accession>
<dbReference type="Pfam" id="PF13365">
    <property type="entry name" value="Trypsin_2"/>
    <property type="match status" value="1"/>
</dbReference>
<evidence type="ECO:0000313" key="5">
    <source>
        <dbReference type="EMBL" id="CDK31046.1"/>
    </source>
</evidence>
<dbReference type="SUPFAM" id="SSF50494">
    <property type="entry name" value="Trypsin-like serine proteases"/>
    <property type="match status" value="1"/>
</dbReference>
<dbReference type="PANTHER" id="PTHR45980">
    <property type="match status" value="1"/>
</dbReference>
<dbReference type="InterPro" id="IPR046449">
    <property type="entry name" value="DEGP_PDZ_sf"/>
</dbReference>
<keyword evidence="3" id="KW-0720">Serine protease</keyword>
<dbReference type="Gene3D" id="2.30.42.10">
    <property type="match status" value="1"/>
</dbReference>
<dbReference type="EMBL" id="HG793133">
    <property type="protein sequence ID" value="CDK31046.1"/>
    <property type="molecule type" value="Genomic_DNA"/>
</dbReference>
<evidence type="ECO:0000256" key="3">
    <source>
        <dbReference type="ARBA" id="ARBA00022825"/>
    </source>
</evidence>
<dbReference type="STRING" id="673862.BABL1_gene_757"/>
<dbReference type="InterPro" id="IPR041517">
    <property type="entry name" value="DEGP_PDZ"/>
</dbReference>
<protein>
    <submittedName>
        <fullName evidence="5">Serine protease Do (Heat-shock protein)</fullName>
    </submittedName>
</protein>
<dbReference type="KEGG" id="dpb:BABL1_gene_757"/>
<dbReference type="eggNOG" id="COG0265">
    <property type="taxonomic scope" value="Bacteria"/>
</dbReference>
<dbReference type="AlphaFoldDB" id="V6DKL2"/>
<evidence type="ECO:0000256" key="2">
    <source>
        <dbReference type="ARBA" id="ARBA00022801"/>
    </source>
</evidence>
<keyword evidence="2" id="KW-0378">Hydrolase</keyword>
<dbReference type="RefSeq" id="WP_023793047.1">
    <property type="nucleotide sequence ID" value="NC_023003.1"/>
</dbReference>
<dbReference type="GO" id="GO:0006508">
    <property type="term" value="P:proteolysis"/>
    <property type="evidence" value="ECO:0007669"/>
    <property type="project" value="UniProtKB-KW"/>
</dbReference>
<reference evidence="5 6" key="1">
    <citation type="journal article" date="2015" name="Biol. Direct">
        <title>Babela massiliensis, a representative of a widespread bacterial phylum with unusual adaptations to parasitism in amoebae.</title>
        <authorList>
            <person name="Pagnier I."/>
            <person name="Yutin N."/>
            <person name="Croce O."/>
            <person name="Makarova K.S."/>
            <person name="Wolf Y.I."/>
            <person name="Benamar S."/>
            <person name="Raoult D."/>
            <person name="Koonin E.V."/>
            <person name="La Scola B."/>
        </authorList>
    </citation>
    <scope>NUCLEOTIDE SEQUENCE [LARGE SCALE GENOMIC DNA]</scope>
    <source>
        <strain evidence="6">BABL1</strain>
    </source>
</reference>
<dbReference type="Gene3D" id="3.20.190.20">
    <property type="match status" value="1"/>
</dbReference>
<proteinExistence type="predicted"/>
<dbReference type="InterPro" id="IPR001940">
    <property type="entry name" value="Peptidase_S1C"/>
</dbReference>
<evidence type="ECO:0000259" key="4">
    <source>
        <dbReference type="Pfam" id="PF17815"/>
    </source>
</evidence>
<feature type="domain" description="Protease Do-like PDZ" evidence="4">
    <location>
        <begin position="369"/>
        <end position="488"/>
    </location>
</feature>
<dbReference type="OrthoDB" id="9758917at2"/>
<dbReference type="PANTHER" id="PTHR45980:SF9">
    <property type="entry name" value="PROTEASE DO-LIKE 10, MITOCHONDRIAL-RELATED"/>
    <property type="match status" value="1"/>
</dbReference>
<dbReference type="HOGENOM" id="CLU_530706_0_0_7"/>
<dbReference type="GO" id="GO:0004252">
    <property type="term" value="F:serine-type endopeptidase activity"/>
    <property type="evidence" value="ECO:0007669"/>
    <property type="project" value="InterPro"/>
</dbReference>
<sequence length="513" mass="57990">MLNNKNNKLLFYILLLGQLISKSIFSNNWKDIESNTQDSVVQVLSQIAKFNWTEPYKSPEQMQATGTAFFISEEGYLLTNFHVIDQAKSIYINVPSCGRKLLEVEVKGVYPERDIALMKVKKESYEEIIKTLGYIPYLPLGNSDATYRTEPVLALGYPLGQRYLKSTVGVVAGRDFISGFSYIHITAPINPGNSGGPLLSLSGEVIGINTAYIKGSQNICFIVPINEVKSILEDLYKVKLYRKPQIGISCNHATEEHVQLLNNPAPGGLYVNYVLTDSLAYKAGIKKGDMLYELIWQGTSYQVDEYGDVKVDWRGCDKVSIGELINRFQLNDKVTAIVYRNGEKLELDFSFESDVKHPIRYIYPDYEKEEIDYEVFGGAVFMQLRENHFGLLPESYAIKKYHHPEAQAKQAILITNIFPGSIMHKVQCFYPGAILDSINNQKIRTLEDLRSTLIDSINNSTLSIKTKDGFATVLSLDKILEEEPRLSNNFVYPMSKTIKQLIKIKSSTLDSKL</sequence>
<evidence type="ECO:0000313" key="6">
    <source>
        <dbReference type="Proteomes" id="UP000018769"/>
    </source>
</evidence>
<dbReference type="Proteomes" id="UP000018769">
    <property type="component" value="Chromosome I"/>
</dbReference>
<keyword evidence="6" id="KW-1185">Reference proteome</keyword>